<keyword evidence="1" id="KW-0812">Transmembrane</keyword>
<dbReference type="Proteomes" id="UP000030595">
    <property type="component" value="Unassembled WGS sequence"/>
</dbReference>
<dbReference type="InterPro" id="IPR035965">
    <property type="entry name" value="PAS-like_dom_sf"/>
</dbReference>
<evidence type="ECO:0000256" key="1">
    <source>
        <dbReference type="SAM" id="Phobius"/>
    </source>
</evidence>
<protein>
    <recommendedName>
        <fullName evidence="7">Diguanylate cyclase</fullName>
    </recommendedName>
</protein>
<dbReference type="GO" id="GO:0052621">
    <property type="term" value="F:diguanylate cyclase activity"/>
    <property type="evidence" value="ECO:0007669"/>
    <property type="project" value="TreeGrafter"/>
</dbReference>
<dbReference type="EMBL" id="JPVQ01000044">
    <property type="protein sequence ID" value="KGR89481.1"/>
    <property type="molecule type" value="Genomic_DNA"/>
</dbReference>
<dbReference type="PROSITE" id="PS50887">
    <property type="entry name" value="GGDEF"/>
    <property type="match status" value="1"/>
</dbReference>
<evidence type="ECO:0000259" key="3">
    <source>
        <dbReference type="PROSITE" id="PS50113"/>
    </source>
</evidence>
<dbReference type="GO" id="GO:1902201">
    <property type="term" value="P:negative regulation of bacterial-type flagellum-dependent cell motility"/>
    <property type="evidence" value="ECO:0007669"/>
    <property type="project" value="TreeGrafter"/>
</dbReference>
<dbReference type="SUPFAM" id="SSF55785">
    <property type="entry name" value="PYP-like sensor domain (PAS domain)"/>
    <property type="match status" value="1"/>
</dbReference>
<dbReference type="NCBIfam" id="TIGR00229">
    <property type="entry name" value="sensory_box"/>
    <property type="match status" value="1"/>
</dbReference>
<name>A0A0A3IXP4_9BACL</name>
<sequence>MKYNGRLTAFILVLITNGLYIGYYYIRDGYVGKIEIIGLPILLILSWSVGKQYDKVKYLEEQDKQKSLELYRSKELFQAIYENSPIGIALMDENYKLVMSNKKLQEMLGYSDTELNNMTFLEFTHPDKEKANLSLMNDLLERKIERYIIEKKYSRKNGEVVWASVTTALVPFINDGTTFVISMVDDITHKKIAEERLKEAYEEMESRSKIDGLTGISNRGYFDEYYDREYRQAVRQLNPLSLIMLDIDFFKEYNDSYGHIEGDKCLKLVANTLVQAVSRPKDLVARFGGEEFVILLPDTDLQGALVVAENLRVLIDSLDIPHKGSKHYQKLTLSLGVSTLNQISPSSAEEIIMEADKALYKAKEKGRNRVEAYSYVIENLV</sequence>
<evidence type="ECO:0000259" key="2">
    <source>
        <dbReference type="PROSITE" id="PS50112"/>
    </source>
</evidence>
<dbReference type="SMART" id="SM00267">
    <property type="entry name" value="GGDEF"/>
    <property type="match status" value="1"/>
</dbReference>
<dbReference type="CDD" id="cd00130">
    <property type="entry name" value="PAS"/>
    <property type="match status" value="1"/>
</dbReference>
<dbReference type="PROSITE" id="PS50112">
    <property type="entry name" value="PAS"/>
    <property type="match status" value="1"/>
</dbReference>
<dbReference type="AlphaFoldDB" id="A0A0A3IXP4"/>
<proteinExistence type="predicted"/>
<evidence type="ECO:0000259" key="4">
    <source>
        <dbReference type="PROSITE" id="PS50887"/>
    </source>
</evidence>
<dbReference type="InterPro" id="IPR000160">
    <property type="entry name" value="GGDEF_dom"/>
</dbReference>
<dbReference type="GO" id="GO:0043709">
    <property type="term" value="P:cell adhesion involved in single-species biofilm formation"/>
    <property type="evidence" value="ECO:0007669"/>
    <property type="project" value="TreeGrafter"/>
</dbReference>
<evidence type="ECO:0000313" key="6">
    <source>
        <dbReference type="Proteomes" id="UP000030595"/>
    </source>
</evidence>
<dbReference type="SUPFAM" id="SSF55073">
    <property type="entry name" value="Nucleotide cyclase"/>
    <property type="match status" value="1"/>
</dbReference>
<dbReference type="PROSITE" id="PS50113">
    <property type="entry name" value="PAC"/>
    <property type="match status" value="1"/>
</dbReference>
<dbReference type="InterPro" id="IPR000014">
    <property type="entry name" value="PAS"/>
</dbReference>
<dbReference type="CDD" id="cd01949">
    <property type="entry name" value="GGDEF"/>
    <property type="match status" value="1"/>
</dbReference>
<dbReference type="GO" id="GO:0005886">
    <property type="term" value="C:plasma membrane"/>
    <property type="evidence" value="ECO:0007669"/>
    <property type="project" value="TreeGrafter"/>
</dbReference>
<reference evidence="5 6" key="1">
    <citation type="submission" date="2014-02" db="EMBL/GenBank/DDBJ databases">
        <title>Draft genome sequence of Lysinibacillus massiliensis CCUG 49529.</title>
        <authorList>
            <person name="Zhang F."/>
            <person name="Wang G."/>
            <person name="Zhang L."/>
        </authorList>
    </citation>
    <scope>NUCLEOTIDE SEQUENCE [LARGE SCALE GENOMIC DNA]</scope>
    <source>
        <strain evidence="5 6">CCUG 49529</strain>
    </source>
</reference>
<evidence type="ECO:0008006" key="7">
    <source>
        <dbReference type="Google" id="ProtNLM"/>
    </source>
</evidence>
<dbReference type="Pfam" id="PF13426">
    <property type="entry name" value="PAS_9"/>
    <property type="match status" value="1"/>
</dbReference>
<dbReference type="SMART" id="SM00091">
    <property type="entry name" value="PAS"/>
    <property type="match status" value="1"/>
</dbReference>
<keyword evidence="1" id="KW-0472">Membrane</keyword>
<evidence type="ECO:0000313" key="5">
    <source>
        <dbReference type="EMBL" id="KGR89481.1"/>
    </source>
</evidence>
<gene>
    <name evidence="5" type="ORF">CD30_16675</name>
</gene>
<dbReference type="PANTHER" id="PTHR45138">
    <property type="entry name" value="REGULATORY COMPONENTS OF SENSORY TRANSDUCTION SYSTEM"/>
    <property type="match status" value="1"/>
</dbReference>
<dbReference type="NCBIfam" id="TIGR00254">
    <property type="entry name" value="GGDEF"/>
    <property type="match status" value="1"/>
</dbReference>
<feature type="domain" description="PAC" evidence="3">
    <location>
        <begin position="147"/>
        <end position="199"/>
    </location>
</feature>
<comment type="caution">
    <text evidence="5">The sequence shown here is derived from an EMBL/GenBank/DDBJ whole genome shotgun (WGS) entry which is preliminary data.</text>
</comment>
<dbReference type="Gene3D" id="3.30.450.20">
    <property type="entry name" value="PAS domain"/>
    <property type="match status" value="1"/>
</dbReference>
<dbReference type="InterPro" id="IPR000700">
    <property type="entry name" value="PAS-assoc_C"/>
</dbReference>
<feature type="domain" description="GGDEF" evidence="4">
    <location>
        <begin position="238"/>
        <end position="375"/>
    </location>
</feature>
<dbReference type="PANTHER" id="PTHR45138:SF9">
    <property type="entry name" value="DIGUANYLATE CYCLASE DGCM-RELATED"/>
    <property type="match status" value="1"/>
</dbReference>
<dbReference type="eggNOG" id="COG3706">
    <property type="taxonomic scope" value="Bacteria"/>
</dbReference>
<dbReference type="RefSeq" id="WP_052126269.1">
    <property type="nucleotide sequence ID" value="NZ_AVCZ01000044.1"/>
</dbReference>
<keyword evidence="6" id="KW-1185">Reference proteome</keyword>
<feature type="transmembrane region" description="Helical" evidence="1">
    <location>
        <begin position="7"/>
        <end position="26"/>
    </location>
</feature>
<dbReference type="InterPro" id="IPR050469">
    <property type="entry name" value="Diguanylate_Cyclase"/>
</dbReference>
<feature type="domain" description="PAS" evidence="2">
    <location>
        <begin position="73"/>
        <end position="143"/>
    </location>
</feature>
<dbReference type="Gene3D" id="3.30.70.270">
    <property type="match status" value="1"/>
</dbReference>
<dbReference type="Pfam" id="PF00990">
    <property type="entry name" value="GGDEF"/>
    <property type="match status" value="1"/>
</dbReference>
<organism evidence="5 6">
    <name type="scientific">Ureibacillus massiliensis 4400831 = CIP 108448 = CCUG 49529</name>
    <dbReference type="NCBI Taxonomy" id="1211035"/>
    <lineage>
        <taxon>Bacteria</taxon>
        <taxon>Bacillati</taxon>
        <taxon>Bacillota</taxon>
        <taxon>Bacilli</taxon>
        <taxon>Bacillales</taxon>
        <taxon>Caryophanaceae</taxon>
        <taxon>Ureibacillus</taxon>
    </lineage>
</organism>
<keyword evidence="1" id="KW-1133">Transmembrane helix</keyword>
<dbReference type="InterPro" id="IPR043128">
    <property type="entry name" value="Rev_trsase/Diguanyl_cyclase"/>
</dbReference>
<dbReference type="InterPro" id="IPR029787">
    <property type="entry name" value="Nucleotide_cyclase"/>
</dbReference>
<dbReference type="FunFam" id="3.30.70.270:FF:000001">
    <property type="entry name" value="Diguanylate cyclase domain protein"/>
    <property type="match status" value="1"/>
</dbReference>
<accession>A0A0A3IXP4</accession>